<dbReference type="PANTHER" id="PTHR13410">
    <property type="entry name" value="PROTEIN PBDC1"/>
    <property type="match status" value="1"/>
</dbReference>
<evidence type="ECO:0000313" key="3">
    <source>
        <dbReference type="EMBL" id="TIB95787.1"/>
    </source>
</evidence>
<evidence type="ECO:0000259" key="1">
    <source>
        <dbReference type="Pfam" id="PF04669"/>
    </source>
</evidence>
<dbReference type="EMBL" id="SPRC01000075">
    <property type="protein sequence ID" value="TIB74333.1"/>
    <property type="molecule type" value="Genomic_DNA"/>
</dbReference>
<dbReference type="Gene3D" id="1.10.3560.10">
    <property type="entry name" value="yst0336 like domain"/>
    <property type="match status" value="1"/>
</dbReference>
<gene>
    <name evidence="7" type="ORF">E3Q01_04200</name>
    <name evidence="6" type="ORF">E3Q02_04153</name>
    <name evidence="5" type="ORF">E3Q03_04167</name>
    <name evidence="4" type="ORF">E3Q10_04208</name>
    <name evidence="3" type="ORF">E3Q17_04143</name>
    <name evidence="2" type="ORF">E3Q22_04200</name>
</gene>
<dbReference type="GO" id="GO:0005737">
    <property type="term" value="C:cytoplasm"/>
    <property type="evidence" value="ECO:0007669"/>
    <property type="project" value="TreeGrafter"/>
</dbReference>
<evidence type="ECO:0000313" key="11">
    <source>
        <dbReference type="Proteomes" id="UP000309601"/>
    </source>
</evidence>
<dbReference type="EMBL" id="SPRW01000074">
    <property type="protein sequence ID" value="TIC60790.1"/>
    <property type="molecule type" value="Genomic_DNA"/>
</dbReference>
<dbReference type="Proteomes" id="UP000310708">
    <property type="component" value="Unassembled WGS sequence"/>
</dbReference>
<dbReference type="OrthoDB" id="10248897at2759"/>
<evidence type="ECO:0000313" key="4">
    <source>
        <dbReference type="EMBL" id="TIC23959.1"/>
    </source>
</evidence>
<dbReference type="Pfam" id="PF04669">
    <property type="entry name" value="PBDC1"/>
    <property type="match status" value="1"/>
</dbReference>
<comment type="caution">
    <text evidence="2">The sequence shown here is derived from an EMBL/GenBank/DDBJ whole genome shotgun (WGS) entry which is preliminary data.</text>
</comment>
<dbReference type="EMBL" id="SPRX01000083">
    <property type="protein sequence ID" value="TIC61920.1"/>
    <property type="molecule type" value="Genomic_DNA"/>
</dbReference>
<dbReference type="AlphaFoldDB" id="A0A4T0M8W8"/>
<evidence type="ECO:0000313" key="9">
    <source>
        <dbReference type="Proteomes" id="UP000305647"/>
    </source>
</evidence>
<evidence type="ECO:0000313" key="6">
    <source>
        <dbReference type="EMBL" id="TIC60790.1"/>
    </source>
</evidence>
<reference evidence="8 9" key="1">
    <citation type="submission" date="2019-03" db="EMBL/GenBank/DDBJ databases">
        <title>Sequencing 25 genomes of Wallemia mellicola.</title>
        <authorList>
            <person name="Gostincar C."/>
        </authorList>
    </citation>
    <scope>NUCLEOTIDE SEQUENCE [LARGE SCALE GENOMIC DNA]</scope>
    <source>
        <strain evidence="3 10">EXF-1262</strain>
        <strain evidence="6 11">EXF-1274</strain>
        <strain evidence="5 8">EXF-1277</strain>
        <strain evidence="2 12">EXF-6152</strain>
        <strain evidence="7 13">EXF-757</strain>
        <strain evidence="4 9">EXF-8738</strain>
    </source>
</reference>
<dbReference type="InterPro" id="IPR021148">
    <property type="entry name" value="Polysacc_synth_dom"/>
</dbReference>
<evidence type="ECO:0000313" key="12">
    <source>
        <dbReference type="Proteomes" id="UP000310685"/>
    </source>
</evidence>
<dbReference type="OMA" id="IQFYAFE"/>
<evidence type="ECO:0000313" key="8">
    <source>
        <dbReference type="Proteomes" id="UP000305362"/>
    </source>
</evidence>
<dbReference type="EMBL" id="SPRV01000080">
    <property type="protein sequence ID" value="TIC58728.1"/>
    <property type="molecule type" value="Genomic_DNA"/>
</dbReference>
<dbReference type="PANTHER" id="PTHR13410:SF9">
    <property type="entry name" value="PROTEIN PBDC1"/>
    <property type="match status" value="1"/>
</dbReference>
<dbReference type="EMBL" id="SPRO01000080">
    <property type="protein sequence ID" value="TIC23959.1"/>
    <property type="molecule type" value="Genomic_DNA"/>
</dbReference>
<dbReference type="Proteomes" id="UP000309601">
    <property type="component" value="Unassembled WGS sequence"/>
</dbReference>
<evidence type="ECO:0000313" key="2">
    <source>
        <dbReference type="EMBL" id="TIB74333.1"/>
    </source>
</evidence>
<name>A0A4T0M8W8_9BASI</name>
<dbReference type="InterPro" id="IPR008476">
    <property type="entry name" value="PBDC1_metazoa/fungi"/>
</dbReference>
<evidence type="ECO:0000313" key="5">
    <source>
        <dbReference type="EMBL" id="TIC58728.1"/>
    </source>
</evidence>
<evidence type="ECO:0000313" key="7">
    <source>
        <dbReference type="EMBL" id="TIC61920.1"/>
    </source>
</evidence>
<proteinExistence type="predicted"/>
<protein>
    <submittedName>
        <fullName evidence="2">DUF757-domain-containing protein</fullName>
    </submittedName>
</protein>
<dbReference type="Proteomes" id="UP000305362">
    <property type="component" value="Unassembled WGS sequence"/>
</dbReference>
<dbReference type="EMBL" id="SPRH01000080">
    <property type="protein sequence ID" value="TIB95787.1"/>
    <property type="molecule type" value="Genomic_DNA"/>
</dbReference>
<evidence type="ECO:0000313" key="13">
    <source>
        <dbReference type="Proteomes" id="UP000310708"/>
    </source>
</evidence>
<sequence length="156" mass="18223">MSVSAPAPKSFKAETAENLDDIEKQFAVKAVEQSDVYWNIITKIKPSLLKLTPIDDEIVESFKETFPELQGDNIIKLNEDDMKSPKGKEKWRNWIMKFEKKVEFYNFGTLLRTDATGEYDQFNTMFVTRMHFYAVEITRNRLGINDKIWEKAQASK</sequence>
<feature type="domain" description="Polysaccharide biosynthesis" evidence="1">
    <location>
        <begin position="22"/>
        <end position="148"/>
    </location>
</feature>
<accession>A0A4T0M8W8</accession>
<dbReference type="Proteomes" id="UP000305647">
    <property type="component" value="Unassembled WGS sequence"/>
</dbReference>
<evidence type="ECO:0000313" key="10">
    <source>
        <dbReference type="Proteomes" id="UP000307169"/>
    </source>
</evidence>
<dbReference type="InterPro" id="IPR023139">
    <property type="entry name" value="PBDC1-like_dom_sf"/>
</dbReference>
<dbReference type="Proteomes" id="UP000310685">
    <property type="component" value="Unassembled WGS sequence"/>
</dbReference>
<organism evidence="2 12">
    <name type="scientific">Wallemia mellicola</name>
    <dbReference type="NCBI Taxonomy" id="1708541"/>
    <lineage>
        <taxon>Eukaryota</taxon>
        <taxon>Fungi</taxon>
        <taxon>Dikarya</taxon>
        <taxon>Basidiomycota</taxon>
        <taxon>Wallemiomycotina</taxon>
        <taxon>Wallemiomycetes</taxon>
        <taxon>Wallemiales</taxon>
        <taxon>Wallemiaceae</taxon>
        <taxon>Wallemia</taxon>
    </lineage>
</organism>
<dbReference type="Proteomes" id="UP000307169">
    <property type="component" value="Unassembled WGS sequence"/>
</dbReference>